<name>A0A843XIB7_COLES</name>
<dbReference type="Proteomes" id="UP000652761">
    <property type="component" value="Unassembled WGS sequence"/>
</dbReference>
<organism evidence="1 2">
    <name type="scientific">Colocasia esculenta</name>
    <name type="common">Wild taro</name>
    <name type="synonym">Arum esculentum</name>
    <dbReference type="NCBI Taxonomy" id="4460"/>
    <lineage>
        <taxon>Eukaryota</taxon>
        <taxon>Viridiplantae</taxon>
        <taxon>Streptophyta</taxon>
        <taxon>Embryophyta</taxon>
        <taxon>Tracheophyta</taxon>
        <taxon>Spermatophyta</taxon>
        <taxon>Magnoliopsida</taxon>
        <taxon>Liliopsida</taxon>
        <taxon>Araceae</taxon>
        <taxon>Aroideae</taxon>
        <taxon>Colocasieae</taxon>
        <taxon>Colocasia</taxon>
    </lineage>
</organism>
<sequence>MHASLDVVLFLLLSSKVRRERRESHKFSLNAVGLLLLLWLARYCWEPYPSGEETLTQGEAVAAGHRFVDTSRGRSRELLHLRDRFYTSEDIQAPLTATPFSGDVWSLSSWDALGVQETWPECVDTTRECVDTLSHLRKKIFWEMGLVSTLPLTGSSVDTTRDCVDTLDPVFMKLLQGMIPSVDTINGCVDTTMIRIVCP</sequence>
<protein>
    <submittedName>
        <fullName evidence="1">Uncharacterized protein</fullName>
    </submittedName>
</protein>
<dbReference type="AlphaFoldDB" id="A0A843XIB7"/>
<accession>A0A843XIB7</accession>
<keyword evidence="2" id="KW-1185">Reference proteome</keyword>
<evidence type="ECO:0000313" key="2">
    <source>
        <dbReference type="Proteomes" id="UP000652761"/>
    </source>
</evidence>
<comment type="caution">
    <text evidence="1">The sequence shown here is derived from an EMBL/GenBank/DDBJ whole genome shotgun (WGS) entry which is preliminary data.</text>
</comment>
<dbReference type="EMBL" id="NMUH01008545">
    <property type="protein sequence ID" value="MQM18951.1"/>
    <property type="molecule type" value="Genomic_DNA"/>
</dbReference>
<reference evidence="1" key="1">
    <citation type="submission" date="2017-07" db="EMBL/GenBank/DDBJ databases">
        <title>Taro Niue Genome Assembly and Annotation.</title>
        <authorList>
            <person name="Atibalentja N."/>
            <person name="Keating K."/>
            <person name="Fields C.J."/>
        </authorList>
    </citation>
    <scope>NUCLEOTIDE SEQUENCE</scope>
    <source>
        <strain evidence="1">Niue_2</strain>
        <tissue evidence="1">Leaf</tissue>
    </source>
</reference>
<proteinExistence type="predicted"/>
<gene>
    <name evidence="1" type="ORF">Taro_051951</name>
</gene>
<evidence type="ECO:0000313" key="1">
    <source>
        <dbReference type="EMBL" id="MQM18951.1"/>
    </source>
</evidence>